<dbReference type="InterPro" id="IPR030374">
    <property type="entry name" value="PABS"/>
</dbReference>
<evidence type="ECO:0000256" key="1">
    <source>
        <dbReference type="ARBA" id="ARBA00007867"/>
    </source>
</evidence>
<dbReference type="SUPFAM" id="SSF53335">
    <property type="entry name" value="S-adenosyl-L-methionine-dependent methyltransferases"/>
    <property type="match status" value="1"/>
</dbReference>
<dbReference type="PROSITE" id="PS51006">
    <property type="entry name" value="PABS_2"/>
    <property type="match status" value="1"/>
</dbReference>
<accession>A0AAP0RDJ9</accession>
<comment type="caution">
    <text evidence="6">The sequence shown here is derived from an EMBL/GenBank/DDBJ whole genome shotgun (WGS) entry which is preliminary data.</text>
</comment>
<dbReference type="Gene3D" id="3.40.50.150">
    <property type="entry name" value="Vaccinia Virus protein VP39"/>
    <property type="match status" value="1"/>
</dbReference>
<keyword evidence="7" id="KW-1185">Reference proteome</keyword>
<protein>
    <recommendedName>
        <fullName evidence="5">PABS domain-containing protein</fullName>
    </recommendedName>
</protein>
<dbReference type="FunFam" id="3.40.50.150:FF:000088">
    <property type="entry name" value="Polyamine aminopropyltransferase"/>
    <property type="match status" value="1"/>
</dbReference>
<dbReference type="EMBL" id="JBBPBK010000011">
    <property type="protein sequence ID" value="KAK9275811.1"/>
    <property type="molecule type" value="Genomic_DNA"/>
</dbReference>
<dbReference type="PANTHER" id="PTHR43317">
    <property type="entry name" value="THERMOSPERMINE SYNTHASE ACAULIS5"/>
    <property type="match status" value="1"/>
</dbReference>
<comment type="similarity">
    <text evidence="1">Belongs to the spermidine/spermine synthase family.</text>
</comment>
<dbReference type="Proteomes" id="UP001415857">
    <property type="component" value="Unassembled WGS sequence"/>
</dbReference>
<proteinExistence type="inferred from homology"/>
<dbReference type="Pfam" id="PF01564">
    <property type="entry name" value="Spermine_synth"/>
    <property type="match status" value="1"/>
</dbReference>
<keyword evidence="2 4" id="KW-0808">Transferase</keyword>
<dbReference type="PANTHER" id="PTHR43317:SF1">
    <property type="entry name" value="THERMOSPERMINE SYNTHASE ACAULIS5"/>
    <property type="match status" value="1"/>
</dbReference>
<dbReference type="GO" id="GO:0010487">
    <property type="term" value="F:thermospermine synthase activity"/>
    <property type="evidence" value="ECO:0007669"/>
    <property type="project" value="TreeGrafter"/>
</dbReference>
<dbReference type="AlphaFoldDB" id="A0AAP0RDJ9"/>
<feature type="active site" description="Proton acceptor" evidence="4">
    <location>
        <position position="75"/>
    </location>
</feature>
<dbReference type="GO" id="GO:0006596">
    <property type="term" value="P:polyamine biosynthetic process"/>
    <property type="evidence" value="ECO:0007669"/>
    <property type="project" value="UniProtKB-UniRule"/>
</dbReference>
<feature type="domain" description="PABS" evidence="5">
    <location>
        <begin position="1"/>
        <end position="159"/>
    </location>
</feature>
<organism evidence="6 7">
    <name type="scientific">Liquidambar formosana</name>
    <name type="common">Formosan gum</name>
    <dbReference type="NCBI Taxonomy" id="63359"/>
    <lineage>
        <taxon>Eukaryota</taxon>
        <taxon>Viridiplantae</taxon>
        <taxon>Streptophyta</taxon>
        <taxon>Embryophyta</taxon>
        <taxon>Tracheophyta</taxon>
        <taxon>Spermatophyta</taxon>
        <taxon>Magnoliopsida</taxon>
        <taxon>eudicotyledons</taxon>
        <taxon>Gunneridae</taxon>
        <taxon>Pentapetalae</taxon>
        <taxon>Saxifragales</taxon>
        <taxon>Altingiaceae</taxon>
        <taxon>Liquidambar</taxon>
    </lineage>
</organism>
<gene>
    <name evidence="6" type="ORF">L1049_023082</name>
</gene>
<sequence length="227" mass="25140">MGGGGGSTAREALKHKGLEKVVMRDIDEASLAARMRACLPANQEVFRDKKLHLIINDAKAELENSIEKFDVIMGDLSDPVEGGPCNQHYTKCFYAQVVKPKLKDNCIFVTQAGPAGVLSHRKVFTSVNNTIKQVFKNVLTFTAHVPSYAETWGWVMAADQPFNLDPLHIDNGIKERITGELCYLDGACILSSSIMNKFVYSSLLKETHVLTEENAKFIPGHRITYPA</sequence>
<evidence type="ECO:0000256" key="3">
    <source>
        <dbReference type="ARBA" id="ARBA00023115"/>
    </source>
</evidence>
<evidence type="ECO:0000256" key="2">
    <source>
        <dbReference type="ARBA" id="ARBA00022679"/>
    </source>
</evidence>
<evidence type="ECO:0000256" key="4">
    <source>
        <dbReference type="PROSITE-ProRule" id="PRU00354"/>
    </source>
</evidence>
<name>A0AAP0RDJ9_LIQFO</name>
<evidence type="ECO:0000313" key="7">
    <source>
        <dbReference type="Proteomes" id="UP001415857"/>
    </source>
</evidence>
<dbReference type="CDD" id="cd02440">
    <property type="entry name" value="AdoMet_MTases"/>
    <property type="match status" value="1"/>
</dbReference>
<keyword evidence="3 4" id="KW-0620">Polyamine biosynthesis</keyword>
<dbReference type="InterPro" id="IPR029063">
    <property type="entry name" value="SAM-dependent_MTases_sf"/>
</dbReference>
<evidence type="ECO:0000313" key="6">
    <source>
        <dbReference type="EMBL" id="KAK9275811.1"/>
    </source>
</evidence>
<evidence type="ECO:0000259" key="5">
    <source>
        <dbReference type="PROSITE" id="PS51006"/>
    </source>
</evidence>
<reference evidence="6 7" key="1">
    <citation type="journal article" date="2024" name="Plant J.">
        <title>Genome sequences and population genomics reveal climatic adaptation and genomic divergence between two closely related sweetgum species.</title>
        <authorList>
            <person name="Xu W.Q."/>
            <person name="Ren C.Q."/>
            <person name="Zhang X.Y."/>
            <person name="Comes H.P."/>
            <person name="Liu X.H."/>
            <person name="Li Y.G."/>
            <person name="Kettle C.J."/>
            <person name="Jalonen R."/>
            <person name="Gaisberger H."/>
            <person name="Ma Y.Z."/>
            <person name="Qiu Y.X."/>
        </authorList>
    </citation>
    <scope>NUCLEOTIDE SEQUENCE [LARGE SCALE GENOMIC DNA]</scope>
    <source>
        <strain evidence="6">Hangzhou</strain>
    </source>
</reference>